<comment type="caution">
    <text evidence="2">The sequence shown here is derived from an EMBL/GenBank/DDBJ whole genome shotgun (WGS) entry which is preliminary data.</text>
</comment>
<dbReference type="EMBL" id="BAAAQD010000004">
    <property type="protein sequence ID" value="GAA1511054.1"/>
    <property type="molecule type" value="Genomic_DNA"/>
</dbReference>
<dbReference type="InterPro" id="IPR002347">
    <property type="entry name" value="SDR_fam"/>
</dbReference>
<organism evidence="2 3">
    <name type="scientific">Dactylosporangium maewongense</name>
    <dbReference type="NCBI Taxonomy" id="634393"/>
    <lineage>
        <taxon>Bacteria</taxon>
        <taxon>Bacillati</taxon>
        <taxon>Actinomycetota</taxon>
        <taxon>Actinomycetes</taxon>
        <taxon>Micromonosporales</taxon>
        <taxon>Micromonosporaceae</taxon>
        <taxon>Dactylosporangium</taxon>
    </lineage>
</organism>
<dbReference type="PRINTS" id="PR00081">
    <property type="entry name" value="GDHRDH"/>
</dbReference>
<evidence type="ECO:0000313" key="2">
    <source>
        <dbReference type="EMBL" id="GAA1511054.1"/>
    </source>
</evidence>
<dbReference type="Gene3D" id="3.40.50.720">
    <property type="entry name" value="NAD(P)-binding Rossmann-like Domain"/>
    <property type="match status" value="1"/>
</dbReference>
<dbReference type="InterPro" id="IPR036291">
    <property type="entry name" value="NAD(P)-bd_dom_sf"/>
</dbReference>
<keyword evidence="3" id="KW-1185">Reference proteome</keyword>
<dbReference type="Proteomes" id="UP001501470">
    <property type="component" value="Unassembled WGS sequence"/>
</dbReference>
<dbReference type="PANTHER" id="PTHR42879:SF2">
    <property type="entry name" value="3-OXOACYL-[ACYL-CARRIER-PROTEIN] REDUCTASE FABG"/>
    <property type="match status" value="1"/>
</dbReference>
<evidence type="ECO:0000256" key="1">
    <source>
        <dbReference type="ARBA" id="ARBA00006484"/>
    </source>
</evidence>
<dbReference type="Pfam" id="PF13561">
    <property type="entry name" value="adh_short_C2"/>
    <property type="match status" value="1"/>
</dbReference>
<name>A0ABN2A479_9ACTN</name>
<reference evidence="2 3" key="1">
    <citation type="journal article" date="2019" name="Int. J. Syst. Evol. Microbiol.">
        <title>The Global Catalogue of Microorganisms (GCM) 10K type strain sequencing project: providing services to taxonomists for standard genome sequencing and annotation.</title>
        <authorList>
            <consortium name="The Broad Institute Genomics Platform"/>
            <consortium name="The Broad Institute Genome Sequencing Center for Infectious Disease"/>
            <person name="Wu L."/>
            <person name="Ma J."/>
        </authorList>
    </citation>
    <scope>NUCLEOTIDE SEQUENCE [LARGE SCALE GENOMIC DNA]</scope>
    <source>
        <strain evidence="2 3">JCM 15933</strain>
    </source>
</reference>
<dbReference type="PANTHER" id="PTHR42879">
    <property type="entry name" value="3-OXOACYL-(ACYL-CARRIER-PROTEIN) REDUCTASE"/>
    <property type="match status" value="1"/>
</dbReference>
<accession>A0ABN2A479</accession>
<dbReference type="InterPro" id="IPR050259">
    <property type="entry name" value="SDR"/>
</dbReference>
<gene>
    <name evidence="2" type="ORF">GCM10009827_026560</name>
</gene>
<sequence>MTERSGTVALVAGGSRGIGAATSRLLASLGMRVVVNYRSSDADADALVEAIRAAGGEAIALRADVRDPREVDELVKAVSARWGAVEVLVNTVRIPFAIKSFQDMSWEEFGGKLHDEMLAAFTLTKAVAPAMIDQGYGRIVHIATGLARQPRTEMIALGTSKAALVQFARYVAQELGPFGITVNVVSPGMVETDVAGKVSPQVRARLVAATPLGRIARPEDVAGVVAFYASDESGFMTGTYAPVNGGLAMD</sequence>
<dbReference type="SUPFAM" id="SSF51735">
    <property type="entry name" value="NAD(P)-binding Rossmann-fold domains"/>
    <property type="match status" value="1"/>
</dbReference>
<comment type="similarity">
    <text evidence="1">Belongs to the short-chain dehydrogenases/reductases (SDR) family.</text>
</comment>
<dbReference type="RefSeq" id="WP_344502132.1">
    <property type="nucleotide sequence ID" value="NZ_BAAAQD010000004.1"/>
</dbReference>
<evidence type="ECO:0000313" key="3">
    <source>
        <dbReference type="Proteomes" id="UP001501470"/>
    </source>
</evidence>
<protein>
    <submittedName>
        <fullName evidence="2">SDR family oxidoreductase</fullName>
    </submittedName>
</protein>
<proteinExistence type="inferred from homology"/>